<dbReference type="OrthoDB" id="410242at2759"/>
<dbReference type="Proteomes" id="UP000186817">
    <property type="component" value="Unassembled WGS sequence"/>
</dbReference>
<name>A0A1Q9CUU3_SYMMI</name>
<evidence type="ECO:0000256" key="1">
    <source>
        <dbReference type="SAM" id="MobiDB-lite"/>
    </source>
</evidence>
<accession>A0A1Q9CUU3</accession>
<protein>
    <submittedName>
        <fullName evidence="2">Uncharacterized protein</fullName>
    </submittedName>
</protein>
<gene>
    <name evidence="2" type="ORF">AK812_SmicGene32169</name>
</gene>
<sequence>MGQGQLEVASKGTRASRDLETYEKVTEAAEQRWSKDLGVGFRFSPGATAKAEVNASCEASAASVAMKLRVLLLCLWRLASSAKLRGASGHSETIVCTGNQFPLDADGDYHATGLSRGEDLFNAKDLAAFQEGLKTTPDWAVPVAWHLSVTVNSSIKEPVKFGFAGSGGFLMVTVPAEAAGVEVEATGRVAAGASDASFQYRDGPKVLNGDVIFTNFCLRPRRCEEKEFCGQGWEPKPPKTVGNSRLECCDVIACKDAKEVDGCSGTAWKQKAKFDELKGYTKDQCCQPVLCDKKICGPGFKAKNATGLQGSTTDECCEPAYCHEMECPSSTQYTLLVRDDDGKPRRGSTVKECCKEAKCTDLDCGKSPNLAWRNKTSTDGLGSTFLECCDKNLCADFTCAPSSQWKPKNLPKLQGGSNEACCQPLMCKAHKCQDPKQTVPRLADGSPSLALGSTDEECCELKLCKDCTCSDPTKWSMKPLMEDGSPRKGFDDETCCEEIFCENSIDCERADGGKWRSKAPEALVGLQGSTTQQCCEANHCADYTCTSDSQGTGHGTKWYKKADTNQYRYQGSTDAECCLPKYCDSYETELPLTKWKRRKASVSLLGSTDAECFEKRLCIEEVDCQALGAGANVTDASLLGSTRDECSEGKSTSMYISRQPAMCRWLWLVLGFCCADLEPLSVDDECQSGSESCALQALQLRKRLPREVNLETLCSKADGVCALLSDQGPGRHSLTLSDLRMLLAVAPSTFQAYAEAVQLEKTAMQGDRVLCAQLCQVTAKFLASQHVALPPGPDIGCYQDPEGKDVCGEDLSPQTLATRFANSDLEASPQERLGRGKSAGSHRRQRSTVRLEDPYQHGFEALVQSYSSELALRIMYMFRVYPRAFNSYLGSPDAQPEDWQSKLAKFNLVARVFIMNAIRNLRLHQTVFHMAKWFGDDAVVETNLNETRVEVLRLLNSAVHVMNTAEFIYNASACVDDAFAFVYPSAYDGVPDLEGAFRRNQKGQFVVYICPLTVYAERLGLLADAIQTSVHESSHHAVAYTDDVATCAQSHYMWMDVAGLPTLGGSACPENAEGQPRFSVSGRSCDVPGAGIWQISNITRPAFARGLEETARCPANLADLKTADACKTAAKYLGAIYNDEEEDAEWPQGCYEISMGFFQGVYFNSASNGSAVAGTHPLCETLPLRAPVVGGGCPSKYSQTKTGTCQLALPFVTAAKGSSACPSNTEQIDRAMTCRSAADLLGLAWEGSVTSPDSPTGCSVQDDQVTFNGEEGTANSLAAPICKQEFSYSMFDPRVQYYVQLMRFSQSGDAALFKAVATDSSSDYCYLAYGRSMCQDLARQDPGKAIMNADSFGYYVMDAGSLATHLVQSGEGDA</sequence>
<dbReference type="GO" id="GO:0008237">
    <property type="term" value="F:metallopeptidase activity"/>
    <property type="evidence" value="ECO:0007669"/>
    <property type="project" value="InterPro"/>
</dbReference>
<dbReference type="EMBL" id="LSRX01000903">
    <property type="protein sequence ID" value="OLP86688.1"/>
    <property type="molecule type" value="Genomic_DNA"/>
</dbReference>
<feature type="region of interest" description="Disordered" evidence="1">
    <location>
        <begin position="821"/>
        <end position="850"/>
    </location>
</feature>
<comment type="caution">
    <text evidence="2">The sequence shown here is derived from an EMBL/GenBank/DDBJ whole genome shotgun (WGS) entry which is preliminary data.</text>
</comment>
<evidence type="ECO:0000313" key="3">
    <source>
        <dbReference type="Proteomes" id="UP000186817"/>
    </source>
</evidence>
<dbReference type="InterPro" id="IPR024079">
    <property type="entry name" value="MetalloPept_cat_dom_sf"/>
</dbReference>
<evidence type="ECO:0000313" key="2">
    <source>
        <dbReference type="EMBL" id="OLP86688.1"/>
    </source>
</evidence>
<keyword evidence="3" id="KW-1185">Reference proteome</keyword>
<organism evidence="2 3">
    <name type="scientific">Symbiodinium microadriaticum</name>
    <name type="common">Dinoflagellate</name>
    <name type="synonym">Zooxanthella microadriatica</name>
    <dbReference type="NCBI Taxonomy" id="2951"/>
    <lineage>
        <taxon>Eukaryota</taxon>
        <taxon>Sar</taxon>
        <taxon>Alveolata</taxon>
        <taxon>Dinophyceae</taxon>
        <taxon>Suessiales</taxon>
        <taxon>Symbiodiniaceae</taxon>
        <taxon>Symbiodinium</taxon>
    </lineage>
</organism>
<reference evidence="2 3" key="1">
    <citation type="submission" date="2016-02" db="EMBL/GenBank/DDBJ databases">
        <title>Genome analysis of coral dinoflagellate symbionts highlights evolutionary adaptations to a symbiotic lifestyle.</title>
        <authorList>
            <person name="Aranda M."/>
            <person name="Li Y."/>
            <person name="Liew Y.J."/>
            <person name="Baumgarten S."/>
            <person name="Simakov O."/>
            <person name="Wilson M."/>
            <person name="Piel J."/>
            <person name="Ashoor H."/>
            <person name="Bougouffa S."/>
            <person name="Bajic V.B."/>
            <person name="Ryu T."/>
            <person name="Ravasi T."/>
            <person name="Bayer T."/>
            <person name="Micklem G."/>
            <person name="Kim H."/>
            <person name="Bhak J."/>
            <person name="Lajeunesse T.C."/>
            <person name="Voolstra C.R."/>
        </authorList>
    </citation>
    <scope>NUCLEOTIDE SEQUENCE [LARGE SCALE GENOMIC DNA]</scope>
    <source>
        <strain evidence="2 3">CCMP2467</strain>
    </source>
</reference>
<dbReference type="Gene3D" id="3.40.390.10">
    <property type="entry name" value="Collagenase (Catalytic Domain)"/>
    <property type="match status" value="2"/>
</dbReference>
<proteinExistence type="predicted"/>